<dbReference type="PROSITE" id="PS51886">
    <property type="entry name" value="TLDC"/>
    <property type="match status" value="1"/>
</dbReference>
<dbReference type="Proteomes" id="UP000694920">
    <property type="component" value="Unplaced"/>
</dbReference>
<dbReference type="SMART" id="SM00584">
    <property type="entry name" value="TLDc"/>
    <property type="match status" value="1"/>
</dbReference>
<keyword evidence="3" id="KW-1185">Reference proteome</keyword>
<dbReference type="RefSeq" id="XP_015607771.1">
    <property type="nucleotide sequence ID" value="XM_015752285.2"/>
</dbReference>
<dbReference type="Pfam" id="PF07534">
    <property type="entry name" value="TLD"/>
    <property type="match status" value="1"/>
</dbReference>
<evidence type="ECO:0000313" key="3">
    <source>
        <dbReference type="Proteomes" id="UP000694920"/>
    </source>
</evidence>
<evidence type="ECO:0000313" key="4">
    <source>
        <dbReference type="RefSeq" id="XP_015607771.1"/>
    </source>
</evidence>
<dbReference type="KEGG" id="ccin:107273773"/>
<feature type="domain" description="TLDc" evidence="2">
    <location>
        <begin position="268"/>
        <end position="452"/>
    </location>
</feature>
<evidence type="ECO:0000259" key="2">
    <source>
        <dbReference type="PROSITE" id="PS51886"/>
    </source>
</evidence>
<sequence length="506" mass="56328">MGNQVSRSGGTTGKKTFSPSEAQNNAQEKSHGQSNKKAMSRTASGADIEHSTHTQFLPLDNLAKILVGLAQKEESVNGVTSSVFERYLFPRYSEFAERLFAYLHTSSKATTTHLGLAAFKQQAERFLGIMKDRTILENYIKMYSRSSSSSECCEVTPDSLRALLMTSYRLAMENYSGGSQTCLHIHRTIDAVLISCFHGKDSLSVSYVANWLSQHCPRIVQGLHRYVVHVLTTAYRNGETLLSQERSQLRLEPGTPVLEKTTFEGLKPLLPVSHAWLLSTILPISYTQAEDPPSEASGGASHALIAKMVGNACPSHWTLLYNSGQHGNGANRFLHHVLGYRGPTLLFIRGVSLDEADDCPTYCVCSAVEWRESHLYWGDEDSIVIELLPTYRVVEKGPKLLYLNTGIRGYPQGIRAGSDPRNPCVNIDQSFGSVKLAGVPYRIASLEVWGCGDRKSRERQLEIKKWQVKEAERQRVVKLSTTDWLDHPDRYLLELAGRPSYNNAGS</sequence>
<reference evidence="4" key="1">
    <citation type="submission" date="2025-08" db="UniProtKB">
        <authorList>
            <consortium name="RefSeq"/>
        </authorList>
    </citation>
    <scope>IDENTIFICATION</scope>
</reference>
<name>A0AAJ7CDE5_CEPCN</name>
<organism evidence="3 4">
    <name type="scientific">Cephus cinctus</name>
    <name type="common">Wheat stem sawfly</name>
    <dbReference type="NCBI Taxonomy" id="211228"/>
    <lineage>
        <taxon>Eukaryota</taxon>
        <taxon>Metazoa</taxon>
        <taxon>Ecdysozoa</taxon>
        <taxon>Arthropoda</taxon>
        <taxon>Hexapoda</taxon>
        <taxon>Insecta</taxon>
        <taxon>Pterygota</taxon>
        <taxon>Neoptera</taxon>
        <taxon>Endopterygota</taxon>
        <taxon>Hymenoptera</taxon>
        <taxon>Cephoidea</taxon>
        <taxon>Cephidae</taxon>
        <taxon>Cephus</taxon>
    </lineage>
</organism>
<feature type="compositionally biased region" description="Polar residues" evidence="1">
    <location>
        <begin position="1"/>
        <end position="43"/>
    </location>
</feature>
<evidence type="ECO:0000256" key="1">
    <source>
        <dbReference type="SAM" id="MobiDB-lite"/>
    </source>
</evidence>
<dbReference type="AlphaFoldDB" id="A0AAJ7CDE5"/>
<protein>
    <submittedName>
        <fullName evidence="4">Uncharacterized protein LOC107273773</fullName>
    </submittedName>
</protein>
<proteinExistence type="predicted"/>
<dbReference type="InterPro" id="IPR006571">
    <property type="entry name" value="TLDc_dom"/>
</dbReference>
<accession>A0AAJ7CDE5</accession>
<feature type="region of interest" description="Disordered" evidence="1">
    <location>
        <begin position="1"/>
        <end position="46"/>
    </location>
</feature>
<gene>
    <name evidence="4" type="primary">LOC107273773</name>
</gene>
<dbReference type="GeneID" id="107273773"/>